<proteinExistence type="predicted"/>
<reference evidence="1" key="1">
    <citation type="journal article" date="2014" name="Front. Microbiol.">
        <title>High frequency of phylogenetically diverse reductive dehalogenase-homologous genes in deep subseafloor sedimentary metagenomes.</title>
        <authorList>
            <person name="Kawai M."/>
            <person name="Futagami T."/>
            <person name="Toyoda A."/>
            <person name="Takaki Y."/>
            <person name="Nishi S."/>
            <person name="Hori S."/>
            <person name="Arai W."/>
            <person name="Tsubouchi T."/>
            <person name="Morono Y."/>
            <person name="Uchiyama I."/>
            <person name="Ito T."/>
            <person name="Fujiyama A."/>
            <person name="Inagaki F."/>
            <person name="Takami H."/>
        </authorList>
    </citation>
    <scope>NUCLEOTIDE SEQUENCE</scope>
    <source>
        <strain evidence="1">Expedition CK06-06</strain>
    </source>
</reference>
<dbReference type="AlphaFoldDB" id="X1H985"/>
<organism evidence="1">
    <name type="scientific">marine sediment metagenome</name>
    <dbReference type="NCBI Taxonomy" id="412755"/>
    <lineage>
        <taxon>unclassified sequences</taxon>
        <taxon>metagenomes</taxon>
        <taxon>ecological metagenomes</taxon>
    </lineage>
</organism>
<dbReference type="Gene3D" id="3.30.360.10">
    <property type="entry name" value="Dihydrodipicolinate Reductase, domain 2"/>
    <property type="match status" value="1"/>
</dbReference>
<gene>
    <name evidence="1" type="ORF">S03H2_34167</name>
</gene>
<comment type="caution">
    <text evidence="1">The sequence shown here is derived from an EMBL/GenBank/DDBJ whole genome shotgun (WGS) entry which is preliminary data.</text>
</comment>
<protein>
    <recommendedName>
        <fullName evidence="2">Gfo/Idh/MocA-like oxidoreductase C-terminal domain-containing protein</fullName>
    </recommendedName>
</protein>
<dbReference type="EMBL" id="BARU01020833">
    <property type="protein sequence ID" value="GAH53615.1"/>
    <property type="molecule type" value="Genomic_DNA"/>
</dbReference>
<evidence type="ECO:0000313" key="1">
    <source>
        <dbReference type="EMBL" id="GAH53615.1"/>
    </source>
</evidence>
<accession>X1H985</accession>
<sequence>MTVVGSEKMVTFDDMEATEKIRMYDKGAAIKHDITTSYADIISLRFGDIVIPKVPGGEPLALECTHFIDCVLDGKPIRSNGIDGLRVVQVLEAGQKSLKSNGEPINPGDF</sequence>
<name>X1H985_9ZZZZ</name>
<evidence type="ECO:0008006" key="2">
    <source>
        <dbReference type="Google" id="ProtNLM"/>
    </source>
</evidence>